<feature type="non-terminal residue" evidence="4">
    <location>
        <position position="364"/>
    </location>
</feature>
<dbReference type="Proteomes" id="UP001550850">
    <property type="component" value="Unassembled WGS sequence"/>
</dbReference>
<evidence type="ECO:0000259" key="3">
    <source>
        <dbReference type="SMART" id="SM00382"/>
    </source>
</evidence>
<name>A0ABV2YRT6_9ACTN</name>
<dbReference type="InterPro" id="IPR003593">
    <property type="entry name" value="AAA+_ATPase"/>
</dbReference>
<evidence type="ECO:0000313" key="5">
    <source>
        <dbReference type="Proteomes" id="UP001550850"/>
    </source>
</evidence>
<keyword evidence="2 4" id="KW-0067">ATP-binding</keyword>
<evidence type="ECO:0000313" key="4">
    <source>
        <dbReference type="EMBL" id="MEU3558431.1"/>
    </source>
</evidence>
<keyword evidence="5" id="KW-1185">Reference proteome</keyword>
<sequence length="364" mass="37399">MTGQTTVITPSRTHGRTEELRAVAATLTNRLEDDSAVLLLTGEPGLGRTTLLRDVARSFGAGPVLRVGATAAESRLPYSGVHAVRCAAAAAGGAPPVRRTPEGLLDLLVAAADGGPLLLCVDDAHLWDAPSRAALGFAARRLHAAGRVGLLISVTRHHAADPDFAGLPVLRLGPLPRTAARALLDDLVPGGVDPAVGDELLTEADGNPALLHALVRRLGPDELSGAARLPRPLADADVLASVVGESLAGLPTSLHDLLLVAAAAHETAPADGRPGVDADLVLRAAARLGPAAAAPPRTERAADLLVRTDGRLRFTGTLIRRAVHASARPERRRAAHRALAAVLTADGHRLPALLHLAHAAGAPD</sequence>
<dbReference type="Gene3D" id="3.40.50.300">
    <property type="entry name" value="P-loop containing nucleotide triphosphate hydrolases"/>
    <property type="match status" value="1"/>
</dbReference>
<proteinExistence type="predicted"/>
<comment type="caution">
    <text evidence="4">The sequence shown here is derived from an EMBL/GenBank/DDBJ whole genome shotgun (WGS) entry which is preliminary data.</text>
</comment>
<gene>
    <name evidence="4" type="ORF">AB0E65_30110</name>
</gene>
<dbReference type="SMART" id="SM00382">
    <property type="entry name" value="AAA"/>
    <property type="match status" value="1"/>
</dbReference>
<dbReference type="EMBL" id="JBEZUR010000112">
    <property type="protein sequence ID" value="MEU3558431.1"/>
    <property type="molecule type" value="Genomic_DNA"/>
</dbReference>
<dbReference type="PANTHER" id="PTHR16305:SF35">
    <property type="entry name" value="TRANSCRIPTIONAL ACTIVATOR DOMAIN"/>
    <property type="match status" value="1"/>
</dbReference>
<protein>
    <submittedName>
        <fullName evidence="4">ATP-binding protein</fullName>
    </submittedName>
</protein>
<keyword evidence="1" id="KW-0547">Nucleotide-binding</keyword>
<evidence type="ECO:0000256" key="1">
    <source>
        <dbReference type="ARBA" id="ARBA00022741"/>
    </source>
</evidence>
<evidence type="ECO:0000256" key="2">
    <source>
        <dbReference type="ARBA" id="ARBA00022840"/>
    </source>
</evidence>
<feature type="domain" description="AAA+ ATPase" evidence="3">
    <location>
        <begin position="34"/>
        <end position="193"/>
    </location>
</feature>
<dbReference type="GO" id="GO:0005524">
    <property type="term" value="F:ATP binding"/>
    <property type="evidence" value="ECO:0007669"/>
    <property type="project" value="UniProtKB-KW"/>
</dbReference>
<organism evidence="4 5">
    <name type="scientific">Streptomyces fragilis</name>
    <dbReference type="NCBI Taxonomy" id="67301"/>
    <lineage>
        <taxon>Bacteria</taxon>
        <taxon>Bacillati</taxon>
        <taxon>Actinomycetota</taxon>
        <taxon>Actinomycetes</taxon>
        <taxon>Kitasatosporales</taxon>
        <taxon>Streptomycetaceae</taxon>
        <taxon>Streptomyces</taxon>
    </lineage>
</organism>
<dbReference type="Pfam" id="PF13191">
    <property type="entry name" value="AAA_16"/>
    <property type="match status" value="1"/>
</dbReference>
<dbReference type="PANTHER" id="PTHR16305">
    <property type="entry name" value="TESTICULAR SOLUBLE ADENYLYL CYCLASE"/>
    <property type="match status" value="1"/>
</dbReference>
<dbReference type="SUPFAM" id="SSF52540">
    <property type="entry name" value="P-loop containing nucleoside triphosphate hydrolases"/>
    <property type="match status" value="1"/>
</dbReference>
<dbReference type="RefSeq" id="WP_359294411.1">
    <property type="nucleotide sequence ID" value="NZ_JBEZUR010000112.1"/>
</dbReference>
<dbReference type="InterPro" id="IPR027417">
    <property type="entry name" value="P-loop_NTPase"/>
</dbReference>
<dbReference type="InterPro" id="IPR041664">
    <property type="entry name" value="AAA_16"/>
</dbReference>
<accession>A0ABV2YRT6</accession>
<reference evidence="4 5" key="1">
    <citation type="submission" date="2024-06" db="EMBL/GenBank/DDBJ databases">
        <title>The Natural Products Discovery Center: Release of the First 8490 Sequenced Strains for Exploring Actinobacteria Biosynthetic Diversity.</title>
        <authorList>
            <person name="Kalkreuter E."/>
            <person name="Kautsar S.A."/>
            <person name="Yang D."/>
            <person name="Bader C.D."/>
            <person name="Teijaro C.N."/>
            <person name="Fluegel L."/>
            <person name="Davis C.M."/>
            <person name="Simpson J.R."/>
            <person name="Lauterbach L."/>
            <person name="Steele A.D."/>
            <person name="Gui C."/>
            <person name="Meng S."/>
            <person name="Li G."/>
            <person name="Viehrig K."/>
            <person name="Ye F."/>
            <person name="Su P."/>
            <person name="Kiefer A.F."/>
            <person name="Nichols A."/>
            <person name="Cepeda A.J."/>
            <person name="Yan W."/>
            <person name="Fan B."/>
            <person name="Jiang Y."/>
            <person name="Adhikari A."/>
            <person name="Zheng C.-J."/>
            <person name="Schuster L."/>
            <person name="Cowan T.M."/>
            <person name="Smanski M.J."/>
            <person name="Chevrette M.G."/>
            <person name="De Carvalho L.P.S."/>
            <person name="Shen B."/>
        </authorList>
    </citation>
    <scope>NUCLEOTIDE SEQUENCE [LARGE SCALE GENOMIC DNA]</scope>
    <source>
        <strain evidence="4 5">NPDC038104</strain>
    </source>
</reference>